<evidence type="ECO:0000313" key="8">
    <source>
        <dbReference type="Proteomes" id="UP000037460"/>
    </source>
</evidence>
<dbReference type="InterPro" id="IPR001917">
    <property type="entry name" value="Aminotrans_II_pyridoxalP_BS"/>
</dbReference>
<name>A0A0M0JJW8_9EUKA</name>
<evidence type="ECO:0000256" key="5">
    <source>
        <dbReference type="RuleBase" id="RU003693"/>
    </source>
</evidence>
<dbReference type="InterPro" id="IPR015421">
    <property type="entry name" value="PyrdxlP-dep_Trfase_major"/>
</dbReference>
<evidence type="ECO:0000256" key="2">
    <source>
        <dbReference type="ARBA" id="ARBA00010008"/>
    </source>
</evidence>
<dbReference type="PANTHER" id="PTHR13693:SF77">
    <property type="entry name" value="8-AMINO-7-OXONONANOATE SYNTHASE"/>
    <property type="match status" value="1"/>
</dbReference>
<dbReference type="Gene3D" id="3.90.1150.10">
    <property type="entry name" value="Aspartate Aminotransferase, domain 1"/>
    <property type="match status" value="1"/>
</dbReference>
<dbReference type="AlphaFoldDB" id="A0A0M0JJW8"/>
<comment type="caution">
    <text evidence="7">The sequence shown here is derived from an EMBL/GenBank/DDBJ whole genome shotgun (WGS) entry which is preliminary data.</text>
</comment>
<dbReference type="GO" id="GO:0009102">
    <property type="term" value="P:biotin biosynthetic process"/>
    <property type="evidence" value="ECO:0007669"/>
    <property type="project" value="TreeGrafter"/>
</dbReference>
<evidence type="ECO:0000259" key="6">
    <source>
        <dbReference type="Pfam" id="PF00155"/>
    </source>
</evidence>
<dbReference type="InterPro" id="IPR015422">
    <property type="entry name" value="PyrdxlP-dep_Trfase_small"/>
</dbReference>
<comment type="similarity">
    <text evidence="2">Belongs to the class-II pyridoxal-phosphate-dependent aminotransferase family. BioF subfamily.</text>
</comment>
<protein>
    <submittedName>
        <fullName evidence="7">8-amino-7-oxononanoate synthase</fullName>
    </submittedName>
</protein>
<evidence type="ECO:0000256" key="3">
    <source>
        <dbReference type="ARBA" id="ARBA00022679"/>
    </source>
</evidence>
<dbReference type="Proteomes" id="UP000037460">
    <property type="component" value="Unassembled WGS sequence"/>
</dbReference>
<evidence type="ECO:0000313" key="7">
    <source>
        <dbReference type="EMBL" id="KOO26622.1"/>
    </source>
</evidence>
<keyword evidence="8" id="KW-1185">Reference proteome</keyword>
<comment type="cofactor">
    <cofactor evidence="1 5">
        <name>pyridoxal 5'-phosphate</name>
        <dbReference type="ChEBI" id="CHEBI:597326"/>
    </cofactor>
</comment>
<dbReference type="PROSITE" id="PS00599">
    <property type="entry name" value="AA_TRANSFER_CLASS_2"/>
    <property type="match status" value="1"/>
</dbReference>
<keyword evidence="4 5" id="KW-0663">Pyridoxal phosphate</keyword>
<dbReference type="SUPFAM" id="SSF53383">
    <property type="entry name" value="PLP-dependent transferases"/>
    <property type="match status" value="1"/>
</dbReference>
<dbReference type="GO" id="GO:0016740">
    <property type="term" value="F:transferase activity"/>
    <property type="evidence" value="ECO:0007669"/>
    <property type="project" value="UniProtKB-KW"/>
</dbReference>
<evidence type="ECO:0000256" key="4">
    <source>
        <dbReference type="ARBA" id="ARBA00022898"/>
    </source>
</evidence>
<reference evidence="8" key="1">
    <citation type="journal article" date="2015" name="PLoS Genet.">
        <title>Genome Sequence and Transcriptome Analyses of Chrysochromulina tobin: Metabolic Tools for Enhanced Algal Fitness in the Prominent Order Prymnesiales (Haptophyceae).</title>
        <authorList>
            <person name="Hovde B.T."/>
            <person name="Deodato C.R."/>
            <person name="Hunsperger H.M."/>
            <person name="Ryken S.A."/>
            <person name="Yost W."/>
            <person name="Jha R.K."/>
            <person name="Patterson J."/>
            <person name="Monnat R.J. Jr."/>
            <person name="Barlow S.B."/>
            <person name="Starkenburg S.R."/>
            <person name="Cattolico R.A."/>
        </authorList>
    </citation>
    <scope>NUCLEOTIDE SEQUENCE</scope>
    <source>
        <strain evidence="8">CCMP291</strain>
    </source>
</reference>
<dbReference type="InterPro" id="IPR050087">
    <property type="entry name" value="AON_synthase_class-II"/>
</dbReference>
<feature type="domain" description="Aminotransferase class I/classII large" evidence="6">
    <location>
        <begin position="6"/>
        <end position="292"/>
    </location>
</feature>
<dbReference type="Pfam" id="PF00155">
    <property type="entry name" value="Aminotran_1_2"/>
    <property type="match status" value="1"/>
</dbReference>
<gene>
    <name evidence="7" type="ORF">Ctob_002926</name>
</gene>
<organism evidence="7 8">
    <name type="scientific">Chrysochromulina tobinii</name>
    <dbReference type="NCBI Taxonomy" id="1460289"/>
    <lineage>
        <taxon>Eukaryota</taxon>
        <taxon>Haptista</taxon>
        <taxon>Haptophyta</taxon>
        <taxon>Prymnesiophyceae</taxon>
        <taxon>Prymnesiales</taxon>
        <taxon>Chrysochromulinaceae</taxon>
        <taxon>Chrysochromulina</taxon>
    </lineage>
</organism>
<dbReference type="EMBL" id="JWZX01002826">
    <property type="protein sequence ID" value="KOO26622.1"/>
    <property type="molecule type" value="Genomic_DNA"/>
</dbReference>
<dbReference type="GO" id="GO:0030170">
    <property type="term" value="F:pyridoxal phosphate binding"/>
    <property type="evidence" value="ECO:0007669"/>
    <property type="project" value="InterPro"/>
</dbReference>
<sequence length="306" mass="31470">MLESSLAALKSSEECLLFPTGYAANLAVLGALADAEDCAIFSDELNHASIIDGSLLATRRRQGASLHIYRHNDLEHLDALLSASSAPRKLIVSDSLFSMDGDYADCAGLVQLRHRHGALLCLDEAHATLVCGEHGGGAAEAAGVAHEVDVHVGTLSKAFGAHGGFVATSAPLKQLLISRGRAGIYSTALPAPVLAAASAALEHATPALRAQLRANVDLFAQAAGLEPGGSHIVPIVVGDAAAALGASASLLRQGFHVPAIRPPTVPAGSSRLRIALSAAHSRAQITALAQALRATGVLSRRLPLFR</sequence>
<evidence type="ECO:0000256" key="1">
    <source>
        <dbReference type="ARBA" id="ARBA00001933"/>
    </source>
</evidence>
<dbReference type="OrthoDB" id="10263824at2759"/>
<dbReference type="InterPro" id="IPR004839">
    <property type="entry name" value="Aminotransferase_I/II_large"/>
</dbReference>
<dbReference type="PANTHER" id="PTHR13693">
    <property type="entry name" value="CLASS II AMINOTRANSFERASE/8-AMINO-7-OXONONANOATE SYNTHASE"/>
    <property type="match status" value="1"/>
</dbReference>
<proteinExistence type="inferred from homology"/>
<accession>A0A0M0JJW8</accession>
<dbReference type="InterPro" id="IPR015424">
    <property type="entry name" value="PyrdxlP-dep_Trfase"/>
</dbReference>
<dbReference type="Gene3D" id="3.40.640.10">
    <property type="entry name" value="Type I PLP-dependent aspartate aminotransferase-like (Major domain)"/>
    <property type="match status" value="1"/>
</dbReference>
<keyword evidence="3" id="KW-0808">Transferase</keyword>